<evidence type="ECO:0000313" key="3">
    <source>
        <dbReference type="Proteomes" id="UP000249363"/>
    </source>
</evidence>
<dbReference type="Proteomes" id="UP000249363">
    <property type="component" value="Unassembled WGS sequence"/>
</dbReference>
<feature type="region of interest" description="Disordered" evidence="1">
    <location>
        <begin position="1"/>
        <end position="27"/>
    </location>
</feature>
<comment type="caution">
    <text evidence="2">The sequence shown here is derived from an EMBL/GenBank/DDBJ whole genome shotgun (WGS) entry which is preliminary data.</text>
</comment>
<keyword evidence="3" id="KW-1185">Reference proteome</keyword>
<dbReference type="RefSeq" id="XP_040731558.1">
    <property type="nucleotide sequence ID" value="XM_040875268.1"/>
</dbReference>
<sequence>MPSEAQQSNLQQPWKQWQASLNPWSRKDVRDGNVILENADSGHGTTAIDQKNIDLKADKKTPTMYVTA</sequence>
<feature type="compositionally biased region" description="Polar residues" evidence="1">
    <location>
        <begin position="1"/>
        <end position="23"/>
    </location>
</feature>
<dbReference type="GeneID" id="63792270"/>
<evidence type="ECO:0000256" key="1">
    <source>
        <dbReference type="SAM" id="MobiDB-lite"/>
    </source>
</evidence>
<accession>A0A364KU13</accession>
<proteinExistence type="predicted"/>
<dbReference type="EMBL" id="MIKG01000004">
    <property type="protein sequence ID" value="RAO67042.1"/>
    <property type="molecule type" value="Genomic_DNA"/>
</dbReference>
<dbReference type="AlphaFoldDB" id="A0A364KU13"/>
<gene>
    <name evidence="2" type="ORF">BHQ10_003054</name>
</gene>
<dbReference type="OrthoDB" id="4524366at2759"/>
<organism evidence="2 3">
    <name type="scientific">Talaromyces amestolkiae</name>
    <dbReference type="NCBI Taxonomy" id="1196081"/>
    <lineage>
        <taxon>Eukaryota</taxon>
        <taxon>Fungi</taxon>
        <taxon>Dikarya</taxon>
        <taxon>Ascomycota</taxon>
        <taxon>Pezizomycotina</taxon>
        <taxon>Eurotiomycetes</taxon>
        <taxon>Eurotiomycetidae</taxon>
        <taxon>Eurotiales</taxon>
        <taxon>Trichocomaceae</taxon>
        <taxon>Talaromyces</taxon>
        <taxon>Talaromyces sect. Talaromyces</taxon>
    </lineage>
</organism>
<name>A0A364KU13_TALAM</name>
<evidence type="ECO:0000313" key="2">
    <source>
        <dbReference type="EMBL" id="RAO67042.1"/>
    </source>
</evidence>
<protein>
    <submittedName>
        <fullName evidence="2">Uncharacterized protein</fullName>
    </submittedName>
</protein>
<reference evidence="2 3" key="1">
    <citation type="journal article" date="2017" name="Biotechnol. Biofuels">
        <title>Differential beta-glucosidase expression as a function of carbon source availability in Talaromyces amestolkiae: a genomic and proteomic approach.</title>
        <authorList>
            <person name="de Eugenio L.I."/>
            <person name="Mendez-Liter J.A."/>
            <person name="Nieto-Dominguez M."/>
            <person name="Alonso L."/>
            <person name="Gil-Munoz J."/>
            <person name="Barriuso J."/>
            <person name="Prieto A."/>
            <person name="Martinez M.J."/>
        </authorList>
    </citation>
    <scope>NUCLEOTIDE SEQUENCE [LARGE SCALE GENOMIC DNA]</scope>
    <source>
        <strain evidence="2 3">CIB</strain>
    </source>
</reference>